<accession>A0A0D2M5B0</accession>
<comment type="subcellular location">
    <subcellularLocation>
        <location evidence="1">Membrane</location>
        <topology evidence="1">Single-pass type I membrane protein</topology>
    </subcellularLocation>
</comment>
<evidence type="ECO:0000256" key="12">
    <source>
        <dbReference type="ARBA" id="ARBA00022840"/>
    </source>
</evidence>
<dbReference type="GO" id="GO:0004674">
    <property type="term" value="F:protein serine/threonine kinase activity"/>
    <property type="evidence" value="ECO:0007669"/>
    <property type="project" value="UniProtKB-KW"/>
</dbReference>
<dbReference type="InterPro" id="IPR003591">
    <property type="entry name" value="Leu-rich_rpt_typical-subtyp"/>
</dbReference>
<evidence type="ECO:0000256" key="4">
    <source>
        <dbReference type="ARBA" id="ARBA00022527"/>
    </source>
</evidence>
<keyword evidence="13" id="KW-1133">Transmembrane helix</keyword>
<dbReference type="InterPro" id="IPR032675">
    <property type="entry name" value="LRR_dom_sf"/>
</dbReference>
<name>A0A0D2M5B0_GOSRA</name>
<evidence type="ECO:0000313" key="18">
    <source>
        <dbReference type="EMBL" id="KJB12327.1"/>
    </source>
</evidence>
<evidence type="ECO:0000313" key="19">
    <source>
        <dbReference type="Proteomes" id="UP000032304"/>
    </source>
</evidence>
<dbReference type="InterPro" id="IPR051420">
    <property type="entry name" value="Ser_Thr_Kinases_DiverseReg"/>
</dbReference>
<evidence type="ECO:0000256" key="13">
    <source>
        <dbReference type="ARBA" id="ARBA00022989"/>
    </source>
</evidence>
<organism evidence="18 19">
    <name type="scientific">Gossypium raimondii</name>
    <name type="common">Peruvian cotton</name>
    <name type="synonym">Gossypium klotzschianum subsp. raimondii</name>
    <dbReference type="NCBI Taxonomy" id="29730"/>
    <lineage>
        <taxon>Eukaryota</taxon>
        <taxon>Viridiplantae</taxon>
        <taxon>Streptophyta</taxon>
        <taxon>Embryophyta</taxon>
        <taxon>Tracheophyta</taxon>
        <taxon>Spermatophyta</taxon>
        <taxon>Magnoliopsida</taxon>
        <taxon>eudicotyledons</taxon>
        <taxon>Gunneridae</taxon>
        <taxon>Pentapetalae</taxon>
        <taxon>rosids</taxon>
        <taxon>malvids</taxon>
        <taxon>Malvales</taxon>
        <taxon>Malvaceae</taxon>
        <taxon>Malvoideae</taxon>
        <taxon>Gossypium</taxon>
    </lineage>
</organism>
<dbReference type="PRINTS" id="PR00019">
    <property type="entry name" value="LEURICHRPT"/>
</dbReference>
<comment type="catalytic activity">
    <reaction evidence="16">
        <text>L-threonyl-[protein] + ATP = O-phospho-L-threonyl-[protein] + ADP + H(+)</text>
        <dbReference type="Rhea" id="RHEA:46608"/>
        <dbReference type="Rhea" id="RHEA-COMP:11060"/>
        <dbReference type="Rhea" id="RHEA-COMP:11605"/>
        <dbReference type="ChEBI" id="CHEBI:15378"/>
        <dbReference type="ChEBI" id="CHEBI:30013"/>
        <dbReference type="ChEBI" id="CHEBI:30616"/>
        <dbReference type="ChEBI" id="CHEBI:61977"/>
        <dbReference type="ChEBI" id="CHEBI:456216"/>
        <dbReference type="EC" id="2.7.11.1"/>
    </reaction>
</comment>
<dbReference type="SMART" id="SM00369">
    <property type="entry name" value="LRR_TYP"/>
    <property type="match status" value="6"/>
</dbReference>
<keyword evidence="11" id="KW-0418">Kinase</keyword>
<evidence type="ECO:0000256" key="1">
    <source>
        <dbReference type="ARBA" id="ARBA00004479"/>
    </source>
</evidence>
<dbReference type="STRING" id="29730.A0A0D2M5B0"/>
<evidence type="ECO:0000256" key="5">
    <source>
        <dbReference type="ARBA" id="ARBA00022614"/>
    </source>
</evidence>
<keyword evidence="15" id="KW-0325">Glycoprotein</keyword>
<comment type="similarity">
    <text evidence="2">Belongs to the RLP family.</text>
</comment>
<keyword evidence="19" id="KW-1185">Reference proteome</keyword>
<dbReference type="Proteomes" id="UP000032304">
    <property type="component" value="Chromosome 2"/>
</dbReference>
<evidence type="ECO:0000256" key="6">
    <source>
        <dbReference type="ARBA" id="ARBA00022679"/>
    </source>
</evidence>
<keyword evidence="5" id="KW-0433">Leucine-rich repeat</keyword>
<proteinExistence type="inferred from homology"/>
<evidence type="ECO:0000256" key="8">
    <source>
        <dbReference type="ARBA" id="ARBA00022729"/>
    </source>
</evidence>
<dbReference type="OMA" id="WICQTIH"/>
<evidence type="ECO:0000256" key="7">
    <source>
        <dbReference type="ARBA" id="ARBA00022692"/>
    </source>
</evidence>
<keyword evidence="14" id="KW-0472">Membrane</keyword>
<keyword evidence="10" id="KW-0547">Nucleotide-binding</keyword>
<dbReference type="Pfam" id="PF13855">
    <property type="entry name" value="LRR_8"/>
    <property type="match status" value="1"/>
</dbReference>
<dbReference type="EMBL" id="CM001741">
    <property type="protein sequence ID" value="KJB12327.1"/>
    <property type="molecule type" value="Genomic_DNA"/>
</dbReference>
<dbReference type="eggNOG" id="ENOG502R28J">
    <property type="taxonomic scope" value="Eukaryota"/>
</dbReference>
<dbReference type="Pfam" id="PF00560">
    <property type="entry name" value="LRR_1"/>
    <property type="match status" value="2"/>
</dbReference>
<evidence type="ECO:0000256" key="9">
    <source>
        <dbReference type="ARBA" id="ARBA00022737"/>
    </source>
</evidence>
<evidence type="ECO:0000256" key="14">
    <source>
        <dbReference type="ARBA" id="ARBA00023136"/>
    </source>
</evidence>
<evidence type="ECO:0000256" key="2">
    <source>
        <dbReference type="ARBA" id="ARBA00009592"/>
    </source>
</evidence>
<evidence type="ECO:0000256" key="15">
    <source>
        <dbReference type="ARBA" id="ARBA00023180"/>
    </source>
</evidence>
<gene>
    <name evidence="18" type="ORF">B456_002G012100</name>
</gene>
<dbReference type="InterPro" id="IPR001611">
    <property type="entry name" value="Leu-rich_rpt"/>
</dbReference>
<dbReference type="PROSITE" id="PS51450">
    <property type="entry name" value="LRR"/>
    <property type="match status" value="1"/>
</dbReference>
<protein>
    <recommendedName>
        <fullName evidence="3">non-specific serine/threonine protein kinase</fullName>
        <ecNumber evidence="3">2.7.11.1</ecNumber>
    </recommendedName>
</protein>
<keyword evidence="4" id="KW-0723">Serine/threonine-protein kinase</keyword>
<dbReference type="PANTHER" id="PTHR48005:SF15">
    <property type="entry name" value="PROTEIN KINASE DOMAIN-CONTAINING PROTEIN"/>
    <property type="match status" value="1"/>
</dbReference>
<reference evidence="18 19" key="1">
    <citation type="journal article" date="2012" name="Nature">
        <title>Repeated polyploidization of Gossypium genomes and the evolution of spinnable cotton fibres.</title>
        <authorList>
            <person name="Paterson A.H."/>
            <person name="Wendel J.F."/>
            <person name="Gundlach H."/>
            <person name="Guo H."/>
            <person name="Jenkins J."/>
            <person name="Jin D."/>
            <person name="Llewellyn D."/>
            <person name="Showmaker K.C."/>
            <person name="Shu S."/>
            <person name="Udall J."/>
            <person name="Yoo M.J."/>
            <person name="Byers R."/>
            <person name="Chen W."/>
            <person name="Doron-Faigenboim A."/>
            <person name="Duke M.V."/>
            <person name="Gong L."/>
            <person name="Grimwood J."/>
            <person name="Grover C."/>
            <person name="Grupp K."/>
            <person name="Hu G."/>
            <person name="Lee T.H."/>
            <person name="Li J."/>
            <person name="Lin L."/>
            <person name="Liu T."/>
            <person name="Marler B.S."/>
            <person name="Page J.T."/>
            <person name="Roberts A.W."/>
            <person name="Romanel E."/>
            <person name="Sanders W.S."/>
            <person name="Szadkowski E."/>
            <person name="Tan X."/>
            <person name="Tang H."/>
            <person name="Xu C."/>
            <person name="Wang J."/>
            <person name="Wang Z."/>
            <person name="Zhang D."/>
            <person name="Zhang L."/>
            <person name="Ashrafi H."/>
            <person name="Bedon F."/>
            <person name="Bowers J.E."/>
            <person name="Brubaker C.L."/>
            <person name="Chee P.W."/>
            <person name="Das S."/>
            <person name="Gingle A.R."/>
            <person name="Haigler C.H."/>
            <person name="Harker D."/>
            <person name="Hoffmann L.V."/>
            <person name="Hovav R."/>
            <person name="Jones D.C."/>
            <person name="Lemke C."/>
            <person name="Mansoor S."/>
            <person name="ur Rahman M."/>
            <person name="Rainville L.N."/>
            <person name="Rambani A."/>
            <person name="Reddy U.K."/>
            <person name="Rong J.K."/>
            <person name="Saranga Y."/>
            <person name="Scheffler B.E."/>
            <person name="Scheffler J.A."/>
            <person name="Stelly D.M."/>
            <person name="Triplett B.A."/>
            <person name="Van Deynze A."/>
            <person name="Vaslin M.F."/>
            <person name="Waghmare V.N."/>
            <person name="Walford S.A."/>
            <person name="Wright R.J."/>
            <person name="Zaki E.A."/>
            <person name="Zhang T."/>
            <person name="Dennis E.S."/>
            <person name="Mayer K.F."/>
            <person name="Peterson D.G."/>
            <person name="Rokhsar D.S."/>
            <person name="Wang X."/>
            <person name="Schmutz J."/>
        </authorList>
    </citation>
    <scope>NUCLEOTIDE SEQUENCE [LARGE SCALE GENOMIC DNA]</scope>
</reference>
<evidence type="ECO:0000256" key="10">
    <source>
        <dbReference type="ARBA" id="ARBA00022741"/>
    </source>
</evidence>
<dbReference type="InterPro" id="IPR025875">
    <property type="entry name" value="Leu-rich_rpt_4"/>
</dbReference>
<dbReference type="Pfam" id="PF12799">
    <property type="entry name" value="LRR_4"/>
    <property type="match status" value="1"/>
</dbReference>
<comment type="catalytic activity">
    <reaction evidence="17">
        <text>L-seryl-[protein] + ATP = O-phospho-L-seryl-[protein] + ADP + H(+)</text>
        <dbReference type="Rhea" id="RHEA:17989"/>
        <dbReference type="Rhea" id="RHEA-COMP:9863"/>
        <dbReference type="Rhea" id="RHEA-COMP:11604"/>
        <dbReference type="ChEBI" id="CHEBI:15378"/>
        <dbReference type="ChEBI" id="CHEBI:29999"/>
        <dbReference type="ChEBI" id="CHEBI:30616"/>
        <dbReference type="ChEBI" id="CHEBI:83421"/>
        <dbReference type="ChEBI" id="CHEBI:456216"/>
        <dbReference type="EC" id="2.7.11.1"/>
    </reaction>
</comment>
<dbReference type="EC" id="2.7.11.1" evidence="3"/>
<keyword evidence="8" id="KW-0732">Signal</keyword>
<evidence type="ECO:0000256" key="16">
    <source>
        <dbReference type="ARBA" id="ARBA00047899"/>
    </source>
</evidence>
<keyword evidence="12" id="KW-0067">ATP-binding</keyword>
<keyword evidence="6" id="KW-0808">Transferase</keyword>
<dbReference type="GO" id="GO:0016020">
    <property type="term" value="C:membrane"/>
    <property type="evidence" value="ECO:0007669"/>
    <property type="project" value="UniProtKB-SubCell"/>
</dbReference>
<dbReference type="Gene3D" id="3.80.10.10">
    <property type="entry name" value="Ribonuclease Inhibitor"/>
    <property type="match status" value="4"/>
</dbReference>
<dbReference type="PANTHER" id="PTHR48005">
    <property type="entry name" value="LEUCINE RICH REPEAT KINASE 2"/>
    <property type="match status" value="1"/>
</dbReference>
<dbReference type="FunFam" id="3.80.10.10:FF:000041">
    <property type="entry name" value="LRR receptor-like serine/threonine-protein kinase ERECTA"/>
    <property type="match status" value="1"/>
</dbReference>
<dbReference type="GO" id="GO:0005524">
    <property type="term" value="F:ATP binding"/>
    <property type="evidence" value="ECO:0007669"/>
    <property type="project" value="UniProtKB-KW"/>
</dbReference>
<keyword evidence="7" id="KW-0812">Transmembrane</keyword>
<evidence type="ECO:0000256" key="17">
    <source>
        <dbReference type="ARBA" id="ARBA00048679"/>
    </source>
</evidence>
<evidence type="ECO:0000256" key="3">
    <source>
        <dbReference type="ARBA" id="ARBA00012513"/>
    </source>
</evidence>
<evidence type="ECO:0000256" key="11">
    <source>
        <dbReference type="ARBA" id="ARBA00022777"/>
    </source>
</evidence>
<dbReference type="AlphaFoldDB" id="A0A0D2M5B0"/>
<dbReference type="Gramene" id="KJB12327">
    <property type="protein sequence ID" value="KJB12327"/>
    <property type="gene ID" value="B456_002G012100"/>
</dbReference>
<dbReference type="SUPFAM" id="SSF52058">
    <property type="entry name" value="L domain-like"/>
    <property type="match status" value="1"/>
</dbReference>
<keyword evidence="9" id="KW-0677">Repeat</keyword>
<sequence>MDFQAAWNQCSWMEQQQLCFGLLHLDACNDSTSKRVMALELGQKNLYGTICDSIVGLNQLRILNLSHNQLHGSLPTELFCMEKLEILDISDNSSMGENLCKNSSSSNIEVLDMSMNFFGEVQQGLSNCTSLQYLMINGNNFRSLPRVLHLQNNSFSGTLDHGIGHLSNLLELDISSNSFTGVFLNVFGILGKLEKFSASSNNFNGALPTSLPNSPSITTLDLHNNSLNDPINLNCTAMTQLRSLHLGSNKLYGSILHSLSPCKSLNISNLGHNNLDGQIPESFKNLNALTVLSLSRTNLGEQIPGDAYFQFRSLKVLSIAYGELRGSIPPWLLGCNGLQFLDLLTNHLTGTITCFTWICQTIHSQALIDIDNSLLGTSLGFPLFSTGIDGATFLYNNIISFLPTLDLSYNMSGTIWPSFGNLRRLHVLNLNKNRLRGSIPEPLLGMKNLETLDLSRNKLSGKYQNHLCSSVFCPSSVWHIMNFMGKSPWEVSS</sequence>